<feature type="domain" description="Glucose-methanol-choline oxidoreductase C-terminal" evidence="6">
    <location>
        <begin position="380"/>
        <end position="515"/>
    </location>
</feature>
<dbReference type="Gene3D" id="3.50.50.60">
    <property type="entry name" value="FAD/NAD(P)-binding domain"/>
    <property type="match status" value="1"/>
</dbReference>
<evidence type="ECO:0000256" key="2">
    <source>
        <dbReference type="ARBA" id="ARBA00010790"/>
    </source>
</evidence>
<dbReference type="SUPFAM" id="SSF54373">
    <property type="entry name" value="FAD-linked reductases, C-terminal domain"/>
    <property type="match status" value="1"/>
</dbReference>
<dbReference type="PANTHER" id="PTHR11552">
    <property type="entry name" value="GLUCOSE-METHANOL-CHOLINE GMC OXIDOREDUCTASE"/>
    <property type="match status" value="1"/>
</dbReference>
<evidence type="ECO:0000259" key="5">
    <source>
        <dbReference type="Pfam" id="PF00732"/>
    </source>
</evidence>
<keyword evidence="8" id="KW-1185">Reference proteome</keyword>
<dbReference type="GO" id="GO:0050660">
    <property type="term" value="F:flavin adenine dinucleotide binding"/>
    <property type="evidence" value="ECO:0007669"/>
    <property type="project" value="InterPro"/>
</dbReference>
<dbReference type="InterPro" id="IPR007867">
    <property type="entry name" value="GMC_OxRtase_C"/>
</dbReference>
<dbReference type="STRING" id="104452.A0A0L7KN60"/>
<evidence type="ECO:0000256" key="3">
    <source>
        <dbReference type="ARBA" id="ARBA00022630"/>
    </source>
</evidence>
<dbReference type="EMBL" id="JTDY01008771">
    <property type="protein sequence ID" value="KOB64409.1"/>
    <property type="molecule type" value="Genomic_DNA"/>
</dbReference>
<dbReference type="Proteomes" id="UP000037510">
    <property type="component" value="Unassembled WGS sequence"/>
</dbReference>
<accession>A0A0L7KN60</accession>
<evidence type="ECO:0000313" key="8">
    <source>
        <dbReference type="Proteomes" id="UP000037510"/>
    </source>
</evidence>
<name>A0A0L7KN60_OPEBR</name>
<keyword evidence="3" id="KW-0285">Flavoprotein</keyword>
<evidence type="ECO:0000259" key="6">
    <source>
        <dbReference type="Pfam" id="PF05199"/>
    </source>
</evidence>
<proteinExistence type="inferred from homology"/>
<dbReference type="InterPro" id="IPR012132">
    <property type="entry name" value="GMC_OxRdtase"/>
</dbReference>
<dbReference type="AlphaFoldDB" id="A0A0L7KN60"/>
<evidence type="ECO:0000256" key="1">
    <source>
        <dbReference type="ARBA" id="ARBA00001974"/>
    </source>
</evidence>
<dbReference type="PIRSF" id="PIRSF000137">
    <property type="entry name" value="Alcohol_oxidase"/>
    <property type="match status" value="1"/>
</dbReference>
<comment type="caution">
    <text evidence="7">The sequence shown here is derived from an EMBL/GenBank/DDBJ whole genome shotgun (WGS) entry which is preliminary data.</text>
</comment>
<feature type="domain" description="Glucose-methanol-choline oxidoreductase N-terminal" evidence="5">
    <location>
        <begin position="57"/>
        <end position="286"/>
    </location>
</feature>
<comment type="similarity">
    <text evidence="2">Belongs to the GMC oxidoreductase family.</text>
</comment>
<protein>
    <submittedName>
        <fullName evidence="7">Putative ecdysone oxidase</fullName>
    </submittedName>
</protein>
<gene>
    <name evidence="7" type="ORF">OBRU01_24325</name>
</gene>
<comment type="cofactor">
    <cofactor evidence="1">
        <name>FAD</name>
        <dbReference type="ChEBI" id="CHEBI:57692"/>
    </cofactor>
</comment>
<dbReference type="GO" id="GO:0016614">
    <property type="term" value="F:oxidoreductase activity, acting on CH-OH group of donors"/>
    <property type="evidence" value="ECO:0007669"/>
    <property type="project" value="InterPro"/>
</dbReference>
<sequence length="559" mass="62458">MVVARRLTEDENINVLVIECGGDPPIEALLPLLFVTEPLTRLDWNFTSTYDSYAANSQPGNVTKLTSGKMLGGSSCMNHFIHVHGAPHDFNHWADVVNDSSWRYENVLPYFKKSEHLKDPVVENSPYVNYHGLDGPMGVARQPSLAANPYLVSFGELGNKVILDVNGPDTLGFTQSMFMLTDGVRQCSAYSYIRPVKDRKNLFVLRHTCATKILFNKKKRAVAVEAYRNSQKYIFKASKEIILCTGVFKTPQLLMLSGIGHRNHLKSFDIKVIADLPVGDNWQDHQAISVVHRTDKSIVDPVVPLPNIIPFPVVNGLVSLNKTKPYGEYQVFGLVIGKDTPYLLLACAIVFGYKPEICDSFNNQVLGSNSFYTLLTMLHPDSKGKIRLKSADPLDDPEITTDFYKKTSDLEKMVVFMKDYLRLSNTTFFTQVNASFIDPGFVECKNYTLGSDEFLRCYILHATVSVYHSTSTCPMGSVVDSRLRVYCVSNLRVVDASVMPTIPSGNPNAAVMMIAEKASDMIKEDAHKFQSCKELKKNCGSRIRLPEDRGNSTTETKEA</sequence>
<evidence type="ECO:0000313" key="7">
    <source>
        <dbReference type="EMBL" id="KOB64409.1"/>
    </source>
</evidence>
<dbReference type="SUPFAM" id="SSF51905">
    <property type="entry name" value="FAD/NAD(P)-binding domain"/>
    <property type="match status" value="1"/>
</dbReference>
<evidence type="ECO:0000256" key="4">
    <source>
        <dbReference type="ARBA" id="ARBA00022827"/>
    </source>
</evidence>
<dbReference type="Pfam" id="PF05199">
    <property type="entry name" value="GMC_oxred_C"/>
    <property type="match status" value="1"/>
</dbReference>
<dbReference type="Pfam" id="PF00732">
    <property type="entry name" value="GMC_oxred_N"/>
    <property type="match status" value="1"/>
</dbReference>
<dbReference type="PANTHER" id="PTHR11552:SF147">
    <property type="entry name" value="CHOLINE DEHYDROGENASE, MITOCHONDRIAL"/>
    <property type="match status" value="1"/>
</dbReference>
<dbReference type="InterPro" id="IPR036188">
    <property type="entry name" value="FAD/NAD-bd_sf"/>
</dbReference>
<dbReference type="InterPro" id="IPR000172">
    <property type="entry name" value="GMC_OxRdtase_N"/>
</dbReference>
<dbReference type="Gene3D" id="3.30.560.10">
    <property type="entry name" value="Glucose Oxidase, domain 3"/>
    <property type="match status" value="1"/>
</dbReference>
<organism evidence="7 8">
    <name type="scientific">Operophtera brumata</name>
    <name type="common">Winter moth</name>
    <name type="synonym">Phalaena brumata</name>
    <dbReference type="NCBI Taxonomy" id="104452"/>
    <lineage>
        <taxon>Eukaryota</taxon>
        <taxon>Metazoa</taxon>
        <taxon>Ecdysozoa</taxon>
        <taxon>Arthropoda</taxon>
        <taxon>Hexapoda</taxon>
        <taxon>Insecta</taxon>
        <taxon>Pterygota</taxon>
        <taxon>Neoptera</taxon>
        <taxon>Endopterygota</taxon>
        <taxon>Lepidoptera</taxon>
        <taxon>Glossata</taxon>
        <taxon>Ditrysia</taxon>
        <taxon>Geometroidea</taxon>
        <taxon>Geometridae</taxon>
        <taxon>Larentiinae</taxon>
        <taxon>Operophtera</taxon>
    </lineage>
</organism>
<keyword evidence="4" id="KW-0274">FAD</keyword>
<reference evidence="7 8" key="1">
    <citation type="journal article" date="2015" name="Genome Biol. Evol.">
        <title>The genome of winter moth (Operophtera brumata) provides a genomic perspective on sexual dimorphism and phenology.</title>
        <authorList>
            <person name="Derks M.F."/>
            <person name="Smit S."/>
            <person name="Salis L."/>
            <person name="Schijlen E."/>
            <person name="Bossers A."/>
            <person name="Mateman C."/>
            <person name="Pijl A.S."/>
            <person name="de Ridder D."/>
            <person name="Groenen M.A."/>
            <person name="Visser M.E."/>
            <person name="Megens H.J."/>
        </authorList>
    </citation>
    <scope>NUCLEOTIDE SEQUENCE [LARGE SCALE GENOMIC DNA]</scope>
    <source>
        <strain evidence="7">WM2013NL</strain>
        <tissue evidence="7">Head and thorax</tissue>
    </source>
</reference>